<dbReference type="Proteomes" id="UP000501253">
    <property type="component" value="Chromosome"/>
</dbReference>
<dbReference type="KEGG" id="tmai:FVE67_03255"/>
<dbReference type="RefSeq" id="WP_168719229.1">
    <property type="nucleotide sequence ID" value="NZ_CP042909.1"/>
</dbReference>
<sequence>MEKIEDARELIEKPPPFGRGDAHLRELYQRMRPGQRLEVALSLGDLLIELRRALGRKTISS</sequence>
<dbReference type="AlphaFoldDB" id="A0A6H1WRU2"/>
<dbReference type="EMBL" id="CP042909">
    <property type="protein sequence ID" value="QJA05874.1"/>
    <property type="molecule type" value="Genomic_DNA"/>
</dbReference>
<accession>A0A6H1WRU2</accession>
<evidence type="ECO:0000313" key="2">
    <source>
        <dbReference type="Proteomes" id="UP000501253"/>
    </source>
</evidence>
<organism evidence="1 2">
    <name type="scientific">Thermosulfurimonas marina</name>
    <dbReference type="NCBI Taxonomy" id="2047767"/>
    <lineage>
        <taxon>Bacteria</taxon>
        <taxon>Pseudomonadati</taxon>
        <taxon>Thermodesulfobacteriota</taxon>
        <taxon>Thermodesulfobacteria</taxon>
        <taxon>Thermodesulfobacteriales</taxon>
        <taxon>Thermodesulfobacteriaceae</taxon>
        <taxon>Thermosulfurimonas</taxon>
    </lineage>
</organism>
<evidence type="ECO:0000313" key="1">
    <source>
        <dbReference type="EMBL" id="QJA05874.1"/>
    </source>
</evidence>
<proteinExistence type="predicted"/>
<gene>
    <name evidence="1" type="ORF">FVE67_03255</name>
</gene>
<protein>
    <submittedName>
        <fullName evidence="1">Uncharacterized protein</fullName>
    </submittedName>
</protein>
<keyword evidence="2" id="KW-1185">Reference proteome</keyword>
<reference evidence="1 2" key="1">
    <citation type="submission" date="2019-08" db="EMBL/GenBank/DDBJ databases">
        <title>Complete genome sequence of Thermosulfurimonas marina SU872T, an anaerobic thermophilic chemolithoautotrophic bacterium isolated from a shallow marine hydrothermal vent.</title>
        <authorList>
            <person name="Allioux M."/>
            <person name="Jebbar M."/>
            <person name="Slobodkina G."/>
            <person name="Slobodkin A."/>
            <person name="Moalic Y."/>
            <person name="Frolova A."/>
            <person name="Shao Z."/>
            <person name="Alain K."/>
        </authorList>
    </citation>
    <scope>NUCLEOTIDE SEQUENCE [LARGE SCALE GENOMIC DNA]</scope>
    <source>
        <strain evidence="1 2">SU872</strain>
    </source>
</reference>
<name>A0A6H1WRU2_9BACT</name>